<evidence type="ECO:0000256" key="1">
    <source>
        <dbReference type="SAM" id="MobiDB-lite"/>
    </source>
</evidence>
<protein>
    <submittedName>
        <fullName evidence="3">Uncharacterized protein</fullName>
    </submittedName>
</protein>
<feature type="transmembrane region" description="Helical" evidence="2">
    <location>
        <begin position="57"/>
        <end position="78"/>
    </location>
</feature>
<dbReference type="Proteomes" id="UP001218218">
    <property type="component" value="Unassembled WGS sequence"/>
</dbReference>
<feature type="transmembrane region" description="Helical" evidence="2">
    <location>
        <begin position="503"/>
        <end position="525"/>
    </location>
</feature>
<evidence type="ECO:0000313" key="3">
    <source>
        <dbReference type="EMBL" id="KAJ7334785.1"/>
    </source>
</evidence>
<dbReference type="PANTHER" id="PTHR37544">
    <property type="entry name" value="SPRAY-RELATED"/>
    <property type="match status" value="1"/>
</dbReference>
<keyword evidence="2" id="KW-0812">Transmembrane</keyword>
<dbReference type="Pfam" id="PF11915">
    <property type="entry name" value="DUF3433"/>
    <property type="match status" value="1"/>
</dbReference>
<reference evidence="3" key="1">
    <citation type="submission" date="2023-03" db="EMBL/GenBank/DDBJ databases">
        <title>Massive genome expansion in bonnet fungi (Mycena s.s.) driven by repeated elements and novel gene families across ecological guilds.</title>
        <authorList>
            <consortium name="Lawrence Berkeley National Laboratory"/>
            <person name="Harder C.B."/>
            <person name="Miyauchi S."/>
            <person name="Viragh M."/>
            <person name="Kuo A."/>
            <person name="Thoen E."/>
            <person name="Andreopoulos B."/>
            <person name="Lu D."/>
            <person name="Skrede I."/>
            <person name="Drula E."/>
            <person name="Henrissat B."/>
            <person name="Morin E."/>
            <person name="Kohler A."/>
            <person name="Barry K."/>
            <person name="LaButti K."/>
            <person name="Morin E."/>
            <person name="Salamov A."/>
            <person name="Lipzen A."/>
            <person name="Mereny Z."/>
            <person name="Hegedus B."/>
            <person name="Baldrian P."/>
            <person name="Stursova M."/>
            <person name="Weitz H."/>
            <person name="Taylor A."/>
            <person name="Grigoriev I.V."/>
            <person name="Nagy L.G."/>
            <person name="Martin F."/>
            <person name="Kauserud H."/>
        </authorList>
    </citation>
    <scope>NUCLEOTIDE SEQUENCE</scope>
    <source>
        <strain evidence="3">CBHHK002</strain>
    </source>
</reference>
<dbReference type="EMBL" id="JARIHO010000032">
    <property type="protein sequence ID" value="KAJ7334785.1"/>
    <property type="molecule type" value="Genomic_DNA"/>
</dbReference>
<proteinExistence type="predicted"/>
<comment type="caution">
    <text evidence="3">The sequence shown here is derived from an EMBL/GenBank/DDBJ whole genome shotgun (WGS) entry which is preliminary data.</text>
</comment>
<dbReference type="PANTHER" id="PTHR37544:SF3">
    <property type="entry name" value="SPRAY"/>
    <property type="match status" value="1"/>
</dbReference>
<keyword evidence="2" id="KW-1133">Transmembrane helix</keyword>
<dbReference type="InterPro" id="IPR021840">
    <property type="entry name" value="DUF3433"/>
</dbReference>
<organism evidence="3 4">
    <name type="scientific">Mycena albidolilacea</name>
    <dbReference type="NCBI Taxonomy" id="1033008"/>
    <lineage>
        <taxon>Eukaryota</taxon>
        <taxon>Fungi</taxon>
        <taxon>Dikarya</taxon>
        <taxon>Basidiomycota</taxon>
        <taxon>Agaricomycotina</taxon>
        <taxon>Agaricomycetes</taxon>
        <taxon>Agaricomycetidae</taxon>
        <taxon>Agaricales</taxon>
        <taxon>Marasmiineae</taxon>
        <taxon>Mycenaceae</taxon>
        <taxon>Mycena</taxon>
    </lineage>
</organism>
<keyword evidence="2" id="KW-0472">Membrane</keyword>
<accession>A0AAD6ZR52</accession>
<feature type="transmembrane region" description="Helical" evidence="2">
    <location>
        <begin position="98"/>
        <end position="123"/>
    </location>
</feature>
<name>A0AAD6ZR52_9AGAR</name>
<sequence>MPPSSTAHSFTRVGSPPTPFLTADSRLSSSSKRYRESTHLIPTPGVGENRPKQYVPLYLSLPVVIGTPLLMLGLGIALEIGVQISYKNGGFAVAQRNVFSFVSTQFLLSFFPTLFVIPVGYMWRVLDWTLRRYQPYVTMAKGNATAEESVLLDYILLGSTWSMFRALKYNHRVIFWSCLLATWTYLFQPLAGSIFQIQTRDQTEDTHVQSIRTLGLAPDISQLNAFAAAAGFVQAAVFNNLTDPPFVHLGWSTAQFVFPTDTGLNGSMTVNTTGIRSNSNCANPAAPGAAISVVNATSSIISAKSVDGCTGNVTFDPTVSDQQYGVSAVPSCGPNAGLSVDFWPVVFWFYNKEADGTQETRTIFCNPTLELFYVNAFADLSNGSLTNVVIVNNYTTGSNITGAPLNGVPYNAVIFEDNANPFIEARATATKVGVPGAIFRSALQKVDGLQSVFGLANGFLDLTSTVYTQHLAVAAKSVYFVVDDTEKSAVQTFMVPRLWIDPFPAHILAFFLFATGFLGVFLQLINRRQRRNLFLAAAPGSLAAAVALTSRSGFGDLLLPYDDDLTMEKKLDGLRFRLDKRTGAILADDYEPAGDDPIRGPDDAMMSLLGHGQNRQTMQSLSSTQLAQEAALEQATGIPAWKREELRTPYDT</sequence>
<keyword evidence="4" id="KW-1185">Reference proteome</keyword>
<feature type="transmembrane region" description="Helical" evidence="2">
    <location>
        <begin position="173"/>
        <end position="195"/>
    </location>
</feature>
<gene>
    <name evidence="3" type="ORF">DFH08DRAFT_879385</name>
</gene>
<dbReference type="AlphaFoldDB" id="A0AAD6ZR52"/>
<evidence type="ECO:0000313" key="4">
    <source>
        <dbReference type="Proteomes" id="UP001218218"/>
    </source>
</evidence>
<evidence type="ECO:0000256" key="2">
    <source>
        <dbReference type="SAM" id="Phobius"/>
    </source>
</evidence>
<feature type="region of interest" description="Disordered" evidence="1">
    <location>
        <begin position="1"/>
        <end position="20"/>
    </location>
</feature>